<dbReference type="PANTHER" id="PTHR11736:SF14">
    <property type="entry name" value="NSE3 HOMOLOG, SMC5-SMC6 COMPLEX COMPONENT"/>
    <property type="match status" value="1"/>
</dbReference>
<dbReference type="InterPro" id="IPR041898">
    <property type="entry name" value="MAGE_WH1"/>
</dbReference>
<dbReference type="InterPro" id="IPR037445">
    <property type="entry name" value="MAGE"/>
</dbReference>
<dbReference type="GO" id="GO:0000122">
    <property type="term" value="P:negative regulation of transcription by RNA polymerase II"/>
    <property type="evidence" value="ECO:0007669"/>
    <property type="project" value="TreeGrafter"/>
</dbReference>
<evidence type="ECO:0000256" key="1">
    <source>
        <dbReference type="SAM" id="MobiDB-lite"/>
    </source>
</evidence>
<reference evidence="4" key="1">
    <citation type="submission" date="2025-08" db="UniProtKB">
        <authorList>
            <consortium name="RefSeq"/>
        </authorList>
    </citation>
    <scope>IDENTIFICATION</scope>
</reference>
<accession>A0A8B7B215</accession>
<gene>
    <name evidence="4" type="primary">LOC103209850</name>
</gene>
<name>A0A8B7B215_ORYAF</name>
<dbReference type="RefSeq" id="XP_007953934.1">
    <property type="nucleotide sequence ID" value="XM_007955743.1"/>
</dbReference>
<dbReference type="OrthoDB" id="205198at2759"/>
<dbReference type="PANTHER" id="PTHR11736">
    <property type="entry name" value="MELANOMA-ASSOCIATED ANTIGEN MAGE ANTIGEN"/>
    <property type="match status" value="1"/>
</dbReference>
<dbReference type="FunFam" id="1.10.10.1210:FF:000001">
    <property type="entry name" value="melanoma-associated antigen D1"/>
    <property type="match status" value="1"/>
</dbReference>
<proteinExistence type="predicted"/>
<evidence type="ECO:0000313" key="3">
    <source>
        <dbReference type="Proteomes" id="UP000694850"/>
    </source>
</evidence>
<dbReference type="GeneID" id="103209850"/>
<evidence type="ECO:0000259" key="2">
    <source>
        <dbReference type="PROSITE" id="PS50838"/>
    </source>
</evidence>
<dbReference type="PROSITE" id="PS50838">
    <property type="entry name" value="MAGE"/>
    <property type="match status" value="1"/>
</dbReference>
<dbReference type="Gene3D" id="1.10.10.1200">
    <property type="entry name" value="MAGE homology domain, winged helix WH1 motif"/>
    <property type="match status" value="1"/>
</dbReference>
<evidence type="ECO:0000313" key="4">
    <source>
        <dbReference type="RefSeq" id="XP_007953934.1"/>
    </source>
</evidence>
<dbReference type="Pfam" id="PF01454">
    <property type="entry name" value="MAGE"/>
    <property type="match status" value="1"/>
</dbReference>
<keyword evidence="3" id="KW-1185">Reference proteome</keyword>
<dbReference type="InterPro" id="IPR002190">
    <property type="entry name" value="MHD_dom"/>
</dbReference>
<sequence>MSQGQEILYYIYDESLGTSGEIQDGQEAEILEAAKEASAAEIISSSQDPEMITFPSTAITATSLSKSNEFFSIPEEEEGPSTLKSMPDADELSSGPVADKVALLVRFLLQKYHVKELVTKEDMLNTVTREYEDHFSMIFNTASERLELIFGIDVIELFPKSQCYLLFNKLGITYDGMVSGDTDSPKTGLMIIILGVIFMKGSRATEEEIWKVLNRMGIYSEKNHFMYGDSRKFITEDLVKQKYLEFRKVPNSDPARYDVLWGPRAHIEVNKVKFLEFFAKINDSDTPTFSTQYKEALKDEEERVRISSMAGPTLRSRARSKATSKSFSYH</sequence>
<protein>
    <submittedName>
        <fullName evidence="4">Melanoma-associated antigen B16-like</fullName>
    </submittedName>
</protein>
<feature type="domain" description="MAGE" evidence="2">
    <location>
        <begin position="97"/>
        <end position="296"/>
    </location>
</feature>
<organism evidence="3 4">
    <name type="scientific">Orycteropus afer afer</name>
    <dbReference type="NCBI Taxonomy" id="1230840"/>
    <lineage>
        <taxon>Eukaryota</taxon>
        <taxon>Metazoa</taxon>
        <taxon>Chordata</taxon>
        <taxon>Craniata</taxon>
        <taxon>Vertebrata</taxon>
        <taxon>Euteleostomi</taxon>
        <taxon>Mammalia</taxon>
        <taxon>Eutheria</taxon>
        <taxon>Afrotheria</taxon>
        <taxon>Tubulidentata</taxon>
        <taxon>Orycteropodidae</taxon>
        <taxon>Orycteropus</taxon>
    </lineage>
</organism>
<dbReference type="GO" id="GO:0005634">
    <property type="term" value="C:nucleus"/>
    <property type="evidence" value="ECO:0007669"/>
    <property type="project" value="TreeGrafter"/>
</dbReference>
<feature type="region of interest" description="Disordered" evidence="1">
    <location>
        <begin position="304"/>
        <end position="330"/>
    </location>
</feature>
<dbReference type="Proteomes" id="UP000694850">
    <property type="component" value="Unplaced"/>
</dbReference>
<dbReference type="SMART" id="SM01373">
    <property type="entry name" value="MAGE"/>
    <property type="match status" value="1"/>
</dbReference>
<dbReference type="InterPro" id="IPR041899">
    <property type="entry name" value="MAGE_WH2"/>
</dbReference>
<dbReference type="Gene3D" id="1.10.10.1210">
    <property type="entry name" value="MAGE homology domain, winged helix WH2 motif"/>
    <property type="match status" value="1"/>
</dbReference>
<dbReference type="FunFam" id="1.10.10.1200:FF:000007">
    <property type="entry name" value="Melanoma-associated antigen C2"/>
    <property type="match status" value="1"/>
</dbReference>
<dbReference type="AlphaFoldDB" id="A0A8B7B215"/>